<reference evidence="2" key="1">
    <citation type="submission" date="2020-10" db="EMBL/GenBank/DDBJ databases">
        <authorList>
            <person name="Gilroy R."/>
        </authorList>
    </citation>
    <scope>NUCLEOTIDE SEQUENCE</scope>
    <source>
        <strain evidence="2">CHK147-3167</strain>
    </source>
</reference>
<dbReference type="Proteomes" id="UP000886786">
    <property type="component" value="Unassembled WGS sequence"/>
</dbReference>
<gene>
    <name evidence="2" type="ORF">IAB27_03745</name>
</gene>
<feature type="coiled-coil region" evidence="1">
    <location>
        <begin position="34"/>
        <end position="86"/>
    </location>
</feature>
<dbReference type="AlphaFoldDB" id="A0A9D1CY74"/>
<name>A0A9D1CY74_9FIRM</name>
<protein>
    <submittedName>
        <fullName evidence="2">Uncharacterized protein</fullName>
    </submittedName>
</protein>
<evidence type="ECO:0000313" key="3">
    <source>
        <dbReference type="Proteomes" id="UP000886786"/>
    </source>
</evidence>
<sequence length="141" mass="17146">MTFKDLEKWEQEGIIDSLKPRETPYVEYTKDDIIAGLKKENQELKKQLNEKIALEIKLKEELEDKRKEYQEVYKDVREEIKDYKNQQKEFIEWLENYIEEVDNNRKFHKMYSASEERLSSKYHTLQAVLSKYKEITGSDNK</sequence>
<keyword evidence="1" id="KW-0175">Coiled coil</keyword>
<evidence type="ECO:0000256" key="1">
    <source>
        <dbReference type="SAM" id="Coils"/>
    </source>
</evidence>
<organism evidence="2 3">
    <name type="scientific">Candidatus Coprosoma intestinipullorum</name>
    <dbReference type="NCBI Taxonomy" id="2840752"/>
    <lineage>
        <taxon>Bacteria</taxon>
        <taxon>Bacillati</taxon>
        <taxon>Bacillota</taxon>
        <taxon>Bacillota incertae sedis</taxon>
        <taxon>Candidatus Coprosoma</taxon>
    </lineage>
</organism>
<evidence type="ECO:0000313" key="2">
    <source>
        <dbReference type="EMBL" id="HIQ90723.1"/>
    </source>
</evidence>
<dbReference type="EMBL" id="DVFV01000069">
    <property type="protein sequence ID" value="HIQ90723.1"/>
    <property type="molecule type" value="Genomic_DNA"/>
</dbReference>
<reference evidence="2" key="2">
    <citation type="journal article" date="2021" name="PeerJ">
        <title>Extensive microbial diversity within the chicken gut microbiome revealed by metagenomics and culture.</title>
        <authorList>
            <person name="Gilroy R."/>
            <person name="Ravi A."/>
            <person name="Getino M."/>
            <person name="Pursley I."/>
            <person name="Horton D.L."/>
            <person name="Alikhan N.F."/>
            <person name="Baker D."/>
            <person name="Gharbi K."/>
            <person name="Hall N."/>
            <person name="Watson M."/>
            <person name="Adriaenssens E.M."/>
            <person name="Foster-Nyarko E."/>
            <person name="Jarju S."/>
            <person name="Secka A."/>
            <person name="Antonio M."/>
            <person name="Oren A."/>
            <person name="Chaudhuri R.R."/>
            <person name="La Ragione R."/>
            <person name="Hildebrand F."/>
            <person name="Pallen M.J."/>
        </authorList>
    </citation>
    <scope>NUCLEOTIDE SEQUENCE</scope>
    <source>
        <strain evidence="2">CHK147-3167</strain>
    </source>
</reference>
<accession>A0A9D1CY74</accession>
<comment type="caution">
    <text evidence="2">The sequence shown here is derived from an EMBL/GenBank/DDBJ whole genome shotgun (WGS) entry which is preliminary data.</text>
</comment>
<proteinExistence type="predicted"/>